<dbReference type="Gramene" id="KCW52415">
    <property type="protein sequence ID" value="KCW52415"/>
    <property type="gene ID" value="EUGRSUZ_J01818"/>
</dbReference>
<gene>
    <name evidence="2" type="ORF">EUGRSUZ_J01818</name>
</gene>
<feature type="region of interest" description="Disordered" evidence="1">
    <location>
        <begin position="1"/>
        <end position="20"/>
    </location>
</feature>
<dbReference type="AlphaFoldDB" id="A0A059AGB5"/>
<evidence type="ECO:0000256" key="1">
    <source>
        <dbReference type="SAM" id="MobiDB-lite"/>
    </source>
</evidence>
<accession>A0A059AGB5</accession>
<evidence type="ECO:0000313" key="2">
    <source>
        <dbReference type="EMBL" id="KCW52415.1"/>
    </source>
</evidence>
<sequence>MSRPWCPKNHKKVKRGKQSYFTSSKATDLVPQVSLPSPPDTIPKAQNLPIHVYSFKFRKGTDVVTR</sequence>
<name>A0A059AGB5_EUCGR</name>
<proteinExistence type="predicted"/>
<feature type="compositionally biased region" description="Basic residues" evidence="1">
    <location>
        <begin position="8"/>
        <end position="17"/>
    </location>
</feature>
<dbReference type="InParanoid" id="A0A059AGB5"/>
<protein>
    <submittedName>
        <fullName evidence="2">Uncharacterized protein</fullName>
    </submittedName>
</protein>
<dbReference type="EMBL" id="KK198762">
    <property type="protein sequence ID" value="KCW52415.1"/>
    <property type="molecule type" value="Genomic_DNA"/>
</dbReference>
<organism evidence="2">
    <name type="scientific">Eucalyptus grandis</name>
    <name type="common">Flooded gum</name>
    <dbReference type="NCBI Taxonomy" id="71139"/>
    <lineage>
        <taxon>Eukaryota</taxon>
        <taxon>Viridiplantae</taxon>
        <taxon>Streptophyta</taxon>
        <taxon>Embryophyta</taxon>
        <taxon>Tracheophyta</taxon>
        <taxon>Spermatophyta</taxon>
        <taxon>Magnoliopsida</taxon>
        <taxon>eudicotyledons</taxon>
        <taxon>Gunneridae</taxon>
        <taxon>Pentapetalae</taxon>
        <taxon>rosids</taxon>
        <taxon>malvids</taxon>
        <taxon>Myrtales</taxon>
        <taxon>Myrtaceae</taxon>
        <taxon>Myrtoideae</taxon>
        <taxon>Eucalypteae</taxon>
        <taxon>Eucalyptus</taxon>
    </lineage>
</organism>
<reference evidence="2" key="1">
    <citation type="submission" date="2013-07" db="EMBL/GenBank/DDBJ databases">
        <title>The genome of Eucalyptus grandis.</title>
        <authorList>
            <person name="Schmutz J."/>
            <person name="Hayes R."/>
            <person name="Myburg A."/>
            <person name="Tuskan G."/>
            <person name="Grattapaglia D."/>
            <person name="Rokhsar D.S."/>
        </authorList>
    </citation>
    <scope>NUCLEOTIDE SEQUENCE</scope>
    <source>
        <tissue evidence="2">Leaf extractions</tissue>
    </source>
</reference>